<keyword evidence="3" id="KW-0067">ATP-binding</keyword>
<dbReference type="Pfam" id="PF05746">
    <property type="entry name" value="DALR_1"/>
    <property type="match status" value="1"/>
</dbReference>
<sequence length="250" mass="27434">MLTGNFISLGDRLRHQLEGAIAHLNSPHRVSLKGTRGGLPVGYRCAIALKLNPRQALAIAEDLATCLDASDYRVSVTPPGLLDISIRDPLLAHWLQTWADGTVRQGTSRCCGQEEHEFVDIPFVVQYAHARCQSLLRLGEREGWIGLENAGIVTPRPLPWLTHEGHLRLSHEAEARLIAHCVTVADAIAFTPEPDSLKLLMGLSAAFEEFYRDCPPAEHSPVRLGLLSVTGALLYWLLEIGLGVEALSQM</sequence>
<dbReference type="InterPro" id="IPR008909">
    <property type="entry name" value="DALR_anticod-bd"/>
</dbReference>
<protein>
    <submittedName>
        <fullName evidence="5">DALR anticodon-binding domain-containing protein</fullName>
    </submittedName>
</protein>
<gene>
    <name evidence="5" type="ORF">NEA10_15615</name>
</gene>
<keyword evidence="2" id="KW-0547">Nucleotide-binding</keyword>
<dbReference type="SMART" id="SM00836">
    <property type="entry name" value="DALR_1"/>
    <property type="match status" value="1"/>
</dbReference>
<evidence type="ECO:0000313" key="5">
    <source>
        <dbReference type="EMBL" id="USR90261.1"/>
    </source>
</evidence>
<feature type="domain" description="DALR anticodon binding" evidence="4">
    <location>
        <begin position="125"/>
        <end position="250"/>
    </location>
</feature>
<dbReference type="Gene3D" id="1.10.730.10">
    <property type="entry name" value="Isoleucyl-tRNA Synthetase, Domain 1"/>
    <property type="match status" value="1"/>
</dbReference>
<dbReference type="EMBL" id="CP098611">
    <property type="protein sequence ID" value="USR90261.1"/>
    <property type="molecule type" value="Genomic_DNA"/>
</dbReference>
<dbReference type="InterPro" id="IPR009080">
    <property type="entry name" value="tRNAsynth_Ia_anticodon-bd"/>
</dbReference>
<proteinExistence type="predicted"/>
<evidence type="ECO:0000256" key="3">
    <source>
        <dbReference type="ARBA" id="ARBA00022840"/>
    </source>
</evidence>
<dbReference type="Proteomes" id="UP001056708">
    <property type="component" value="Chromosome"/>
</dbReference>
<organism evidence="5 6">
    <name type="scientific">Phormidium yuhuli AB48</name>
    <dbReference type="NCBI Taxonomy" id="2940671"/>
    <lineage>
        <taxon>Bacteria</taxon>
        <taxon>Bacillati</taxon>
        <taxon>Cyanobacteriota</taxon>
        <taxon>Cyanophyceae</taxon>
        <taxon>Oscillatoriophycideae</taxon>
        <taxon>Oscillatoriales</taxon>
        <taxon>Oscillatoriaceae</taxon>
        <taxon>Phormidium</taxon>
        <taxon>Phormidium yuhuli</taxon>
    </lineage>
</organism>
<keyword evidence="6" id="KW-1185">Reference proteome</keyword>
<evidence type="ECO:0000313" key="6">
    <source>
        <dbReference type="Proteomes" id="UP001056708"/>
    </source>
</evidence>
<evidence type="ECO:0000256" key="2">
    <source>
        <dbReference type="ARBA" id="ARBA00022741"/>
    </source>
</evidence>
<dbReference type="RefSeq" id="WP_252662220.1">
    <property type="nucleotide sequence ID" value="NZ_CP098611.1"/>
</dbReference>
<dbReference type="SUPFAM" id="SSF47323">
    <property type="entry name" value="Anticodon-binding domain of a subclass of class I aminoacyl-tRNA synthetases"/>
    <property type="match status" value="1"/>
</dbReference>
<name>A0ABY5AN98_9CYAN</name>
<keyword evidence="1" id="KW-0436">Ligase</keyword>
<accession>A0ABY5AN98</accession>
<evidence type="ECO:0000259" key="4">
    <source>
        <dbReference type="SMART" id="SM00836"/>
    </source>
</evidence>
<reference evidence="5" key="1">
    <citation type="submission" date="2022-06" db="EMBL/GenBank/DDBJ databases">
        <title>Genome sequence of Phormidium yuhuli AB48 isolated from an industrial photobioreactor environment.</title>
        <authorList>
            <person name="Qiu Y."/>
            <person name="Noonan A.J.C."/>
            <person name="Dofher K."/>
            <person name="Koch M."/>
            <person name="Kieft B."/>
            <person name="Lin X."/>
            <person name="Ziels R.M."/>
            <person name="Hallam S.J."/>
        </authorList>
    </citation>
    <scope>NUCLEOTIDE SEQUENCE</scope>
    <source>
        <strain evidence="5">AB48</strain>
    </source>
</reference>
<evidence type="ECO:0000256" key="1">
    <source>
        <dbReference type="ARBA" id="ARBA00022598"/>
    </source>
</evidence>